<feature type="region of interest" description="Disordered" evidence="1">
    <location>
        <begin position="735"/>
        <end position="1020"/>
    </location>
</feature>
<feature type="compositionally biased region" description="Basic and acidic residues" evidence="1">
    <location>
        <begin position="777"/>
        <end position="790"/>
    </location>
</feature>
<feature type="compositionally biased region" description="Polar residues" evidence="1">
    <location>
        <begin position="311"/>
        <end position="320"/>
    </location>
</feature>
<dbReference type="AlphaFoldDB" id="A0A0E9NRV6"/>
<evidence type="ECO:0000256" key="1">
    <source>
        <dbReference type="SAM" id="MobiDB-lite"/>
    </source>
</evidence>
<proteinExistence type="predicted"/>
<feature type="compositionally biased region" description="Polar residues" evidence="1">
    <location>
        <begin position="282"/>
        <end position="302"/>
    </location>
</feature>
<organism evidence="2 3">
    <name type="scientific">Saitoella complicata (strain BCRC 22490 / CBS 7301 / JCM 7358 / NBRC 10748 / NRRL Y-17804)</name>
    <dbReference type="NCBI Taxonomy" id="698492"/>
    <lineage>
        <taxon>Eukaryota</taxon>
        <taxon>Fungi</taxon>
        <taxon>Dikarya</taxon>
        <taxon>Ascomycota</taxon>
        <taxon>Taphrinomycotina</taxon>
        <taxon>Taphrinomycotina incertae sedis</taxon>
        <taxon>Saitoella</taxon>
    </lineage>
</organism>
<keyword evidence="3" id="KW-1185">Reference proteome</keyword>
<reference evidence="2 3" key="1">
    <citation type="journal article" date="2011" name="J. Gen. Appl. Microbiol.">
        <title>Draft genome sequencing of the enigmatic yeast Saitoella complicata.</title>
        <authorList>
            <person name="Nishida H."/>
            <person name="Hamamoto M."/>
            <person name="Sugiyama J."/>
        </authorList>
    </citation>
    <scope>NUCLEOTIDE SEQUENCE [LARGE SCALE GENOMIC DNA]</scope>
    <source>
        <strain evidence="2 3">NRRL Y-17804</strain>
    </source>
</reference>
<feature type="region of interest" description="Disordered" evidence="1">
    <location>
        <begin position="282"/>
        <end position="394"/>
    </location>
</feature>
<feature type="compositionally biased region" description="Polar residues" evidence="1">
    <location>
        <begin position="959"/>
        <end position="968"/>
    </location>
</feature>
<feature type="region of interest" description="Disordered" evidence="1">
    <location>
        <begin position="60"/>
        <end position="114"/>
    </location>
</feature>
<feature type="region of interest" description="Disordered" evidence="1">
    <location>
        <begin position="1"/>
        <end position="26"/>
    </location>
</feature>
<dbReference type="OMA" id="ICRCRED"/>
<accession>A0A0E9NRV6</accession>
<sequence length="1034" mass="108638">MHGARPSRSMRFETGGPHSWTSTQGLLPAVSDSTHHLPPASLLPVAVLDADFARTSIRSQPVTSSSLLSATKIKKTPRTRPSQQQPLHHHSTRRADKMYRSPSQYSTRSNTGVTGGSAAAAAARAMSRSSSTSTNLAASAAGAALKRSMSSASVSVAQQRPGSAASGLQRQGSTYSAYTTTGAGTYAPVAGRPQSVASQQMGTALRPTGSRRIAAAAAGNATNPAQIPRHAYQQQPQQQVAALPLTTTSNARQQMYGGAPITNVQRPSSSSGVAPQVQQRLLKSAQSPPVMSSASSTYSLESISEAPHPSSHITPASKRQSLPVPVKSALKPSSEVSSVVSDASDIGDAQSRRARKARVSFSDDVSETPSQPQSQSTWARVTQEQQVARGPEQVPGGTALAQVMSRAQEGHGYDLPDAIPVGGAPQITTTAPTPRIEQGPYITTTSATASGAVSRSGSGSPSAVPEDVIASASVVSGSGLPQIKEILTPSEEVTRELGDAVDAHALISSELADAKYDEGMESDATGESIYSDAEENLPAFSGLDGVLNQIPEEGASRRQPAATMEYVPPPPVQYSHGKWSGGGYGSEDEESEFDETASVSSFRRRVPPTNSSATGFRTTMRSASGGVEQVESPRIEGMVSHPQPVRGGAGAGYVGSEGGAGAYNYAPSIDSTTPARFGGGRYAASIDEAGVTYRPGRIFGSEAGSEYGDDSGLGNSFHAAGPGEGGVVEWGLKRQDSDSSFKRVKEDEGERMVGMSQRNLRSPPIEVQQQPQRMRMSMRDAPRGGEERRGMRTSMRESGAGSGGAAPRSASRASERSHQMAAPSLRDAPVTPKRSSMAERSLRSGGGAQRTMPRSQSYIEPQRTGGSVATGVSGLQRESSFKRNKSKDKAMSLRSFNPRPETQAPLPPAPSTGRTTLVDRDSRVSGSEGYGGVQGTGRPRKESFSAKWMKHSGLAQMKASKSSRNLDSYSAGVHDRSFSDGAAGEFGGRRQAQAPGSRVPVQRPGMGERRVSVSTKTGKPKKFQVLRRLFRIKD</sequence>
<feature type="compositionally biased region" description="Acidic residues" evidence="1">
    <location>
        <begin position="586"/>
        <end position="595"/>
    </location>
</feature>
<dbReference type="EMBL" id="BACD03000068">
    <property type="protein sequence ID" value="GAO52401.1"/>
    <property type="molecule type" value="Genomic_DNA"/>
</dbReference>
<reference evidence="2 3" key="3">
    <citation type="journal article" date="2015" name="Genome Announc.">
        <title>Draft Genome Sequence of the Archiascomycetous Yeast Saitoella complicata.</title>
        <authorList>
            <person name="Yamauchi K."/>
            <person name="Kondo S."/>
            <person name="Hamamoto M."/>
            <person name="Takahashi Y."/>
            <person name="Ogura Y."/>
            <person name="Hayashi T."/>
            <person name="Nishida H."/>
        </authorList>
    </citation>
    <scope>NUCLEOTIDE SEQUENCE [LARGE SCALE GENOMIC DNA]</scope>
    <source>
        <strain evidence="2 3">NRRL Y-17804</strain>
    </source>
</reference>
<dbReference type="Proteomes" id="UP000033140">
    <property type="component" value="Unassembled WGS sequence"/>
</dbReference>
<feature type="region of interest" description="Disordered" evidence="1">
    <location>
        <begin position="578"/>
        <end position="618"/>
    </location>
</feature>
<name>A0A0E9NRV6_SAICN</name>
<evidence type="ECO:0000313" key="2">
    <source>
        <dbReference type="EMBL" id="GAO52401.1"/>
    </source>
</evidence>
<feature type="compositionally biased region" description="Basic and acidic residues" evidence="1">
    <location>
        <begin position="735"/>
        <end position="751"/>
    </location>
</feature>
<protein>
    <submittedName>
        <fullName evidence="2">Uncharacterized protein</fullName>
    </submittedName>
</protein>
<gene>
    <name evidence="2" type="ORF">G7K_6479-t1</name>
</gene>
<feature type="compositionally biased region" description="Polar residues" evidence="1">
    <location>
        <begin position="608"/>
        <end position="618"/>
    </location>
</feature>
<feature type="compositionally biased region" description="Polar residues" evidence="1">
    <location>
        <begin position="852"/>
        <end position="867"/>
    </location>
</feature>
<feature type="compositionally biased region" description="Polar residues" evidence="1">
    <location>
        <begin position="60"/>
        <end position="69"/>
    </location>
</feature>
<comment type="caution">
    <text evidence="2">The sequence shown here is derived from an EMBL/GenBank/DDBJ whole genome shotgun (WGS) entry which is preliminary data.</text>
</comment>
<evidence type="ECO:0000313" key="3">
    <source>
        <dbReference type="Proteomes" id="UP000033140"/>
    </source>
</evidence>
<reference evidence="2 3" key="2">
    <citation type="journal article" date="2014" name="J. Gen. Appl. Microbiol.">
        <title>The early diverging ascomycetous budding yeast Saitoella complicata has three histone deacetylases belonging to the Clr6, Hos2, and Rpd3 lineages.</title>
        <authorList>
            <person name="Nishida H."/>
            <person name="Matsumoto T."/>
            <person name="Kondo S."/>
            <person name="Hamamoto M."/>
            <person name="Yoshikawa H."/>
        </authorList>
    </citation>
    <scope>NUCLEOTIDE SEQUENCE [LARGE SCALE GENOMIC DNA]</scope>
    <source>
        <strain evidence="2 3">NRRL Y-17804</strain>
    </source>
</reference>
<feature type="compositionally biased region" description="Low complexity" evidence="1">
    <location>
        <begin position="368"/>
        <end position="377"/>
    </location>
</feature>